<dbReference type="GeneID" id="95762360"/>
<comment type="caution">
    <text evidence="1">The sequence shown here is derived from an EMBL/GenBank/DDBJ whole genome shotgun (WGS) entry which is preliminary data.</text>
</comment>
<dbReference type="RefSeq" id="WP_281806835.1">
    <property type="nucleotide sequence ID" value="NZ_BSDO01000002.1"/>
</dbReference>
<gene>
    <name evidence="2" type="ORF">GGQ86_000803</name>
    <name evidence="1" type="ORF">XFLAVUS301_15690</name>
</gene>
<evidence type="ECO:0000313" key="4">
    <source>
        <dbReference type="Proteomes" id="UP001245370"/>
    </source>
</evidence>
<organism evidence="1 3">
    <name type="scientific">Xanthobacter flavus</name>
    <dbReference type="NCBI Taxonomy" id="281"/>
    <lineage>
        <taxon>Bacteria</taxon>
        <taxon>Pseudomonadati</taxon>
        <taxon>Pseudomonadota</taxon>
        <taxon>Alphaproteobacteria</taxon>
        <taxon>Hyphomicrobiales</taxon>
        <taxon>Xanthobacteraceae</taxon>
        <taxon>Xanthobacter</taxon>
    </lineage>
</organism>
<evidence type="ECO:0000313" key="2">
    <source>
        <dbReference type="EMBL" id="MDR6332356.1"/>
    </source>
</evidence>
<evidence type="ECO:0000313" key="1">
    <source>
        <dbReference type="EMBL" id="GLI21895.1"/>
    </source>
</evidence>
<dbReference type="Proteomes" id="UP001144397">
    <property type="component" value="Unassembled WGS sequence"/>
</dbReference>
<dbReference type="EMBL" id="JAVDPY010000001">
    <property type="protein sequence ID" value="MDR6332356.1"/>
    <property type="molecule type" value="Genomic_DNA"/>
</dbReference>
<name>A0A9W6CK67_XANFL</name>
<dbReference type="AlphaFoldDB" id="A0A9W6CK67"/>
<protein>
    <submittedName>
        <fullName evidence="1">Uncharacterized protein</fullName>
    </submittedName>
</protein>
<accession>A0A9W6CK67</accession>
<dbReference type="Proteomes" id="UP001245370">
    <property type="component" value="Unassembled WGS sequence"/>
</dbReference>
<keyword evidence="4" id="KW-1185">Reference proteome</keyword>
<reference evidence="1" key="1">
    <citation type="submission" date="2022-12" db="EMBL/GenBank/DDBJ databases">
        <title>Reference genome sequencing for broad-spectrum identification of bacterial and archaeal isolates by mass spectrometry.</title>
        <authorList>
            <person name="Sekiguchi Y."/>
            <person name="Tourlousse D.M."/>
        </authorList>
    </citation>
    <scope>NUCLEOTIDE SEQUENCE</scope>
    <source>
        <strain evidence="1">301</strain>
    </source>
</reference>
<dbReference type="EMBL" id="BSDO01000002">
    <property type="protein sequence ID" value="GLI21895.1"/>
    <property type="molecule type" value="Genomic_DNA"/>
</dbReference>
<reference evidence="2 4" key="2">
    <citation type="submission" date="2023-07" db="EMBL/GenBank/DDBJ databases">
        <title>Genomic Encyclopedia of Type Strains, Phase IV (KMG-IV): sequencing the most valuable type-strain genomes for metagenomic binning, comparative biology and taxonomic classification.</title>
        <authorList>
            <person name="Goeker M."/>
        </authorList>
    </citation>
    <scope>NUCLEOTIDE SEQUENCE [LARGE SCALE GENOMIC DNA]</scope>
    <source>
        <strain evidence="2 4">DSM 338</strain>
    </source>
</reference>
<proteinExistence type="predicted"/>
<sequence length="115" mass="12569">MKKPTPDPAGERVVAPKAKPFTLRADAPHLPAAFSVAEHAAVQALAAGMASPEQQQLALDWIIHRAARTYDLSFRDADTHGTAFAEGRRFTGLQVVRMLNTRLVLETRPATEEPK</sequence>
<evidence type="ECO:0000313" key="3">
    <source>
        <dbReference type="Proteomes" id="UP001144397"/>
    </source>
</evidence>